<feature type="domain" description="Thiolase C-terminal" evidence="7">
    <location>
        <begin position="270"/>
        <end position="392"/>
    </location>
</feature>
<dbReference type="InterPro" id="IPR020616">
    <property type="entry name" value="Thiolase_N"/>
</dbReference>
<keyword evidence="9" id="KW-1185">Reference proteome</keyword>
<evidence type="ECO:0000259" key="6">
    <source>
        <dbReference type="Pfam" id="PF00108"/>
    </source>
</evidence>
<feature type="active site" description="Proton acceptor" evidence="4">
    <location>
        <position position="379"/>
    </location>
</feature>
<organism evidence="8 9">
    <name type="scientific">Desulfosarcina widdelii</name>
    <dbReference type="NCBI Taxonomy" id="947919"/>
    <lineage>
        <taxon>Bacteria</taxon>
        <taxon>Pseudomonadati</taxon>
        <taxon>Thermodesulfobacteriota</taxon>
        <taxon>Desulfobacteria</taxon>
        <taxon>Desulfobacterales</taxon>
        <taxon>Desulfosarcinaceae</taxon>
        <taxon>Desulfosarcina</taxon>
    </lineage>
</organism>
<feature type="active site" description="Proton acceptor" evidence="4">
    <location>
        <position position="349"/>
    </location>
</feature>
<evidence type="ECO:0000256" key="4">
    <source>
        <dbReference type="PIRSR" id="PIRSR000429-1"/>
    </source>
</evidence>
<dbReference type="PROSITE" id="PS00737">
    <property type="entry name" value="THIOLASE_2"/>
    <property type="match status" value="1"/>
</dbReference>
<dbReference type="PANTHER" id="PTHR43365">
    <property type="entry name" value="BLR7806 PROTEIN"/>
    <property type="match status" value="1"/>
</dbReference>
<proteinExistence type="inferred from homology"/>
<evidence type="ECO:0000256" key="2">
    <source>
        <dbReference type="ARBA" id="ARBA00022679"/>
    </source>
</evidence>
<dbReference type="KEGG" id="dwd:DSCW_19140"/>
<accession>A0A5K7ZE57</accession>
<dbReference type="RefSeq" id="WP_155303524.1">
    <property type="nucleotide sequence ID" value="NZ_AP021875.1"/>
</dbReference>
<dbReference type="Gene3D" id="3.40.47.10">
    <property type="match status" value="2"/>
</dbReference>
<comment type="similarity">
    <text evidence="1 5">Belongs to the thiolase-like superfamily. Thiolase family.</text>
</comment>
<evidence type="ECO:0000313" key="8">
    <source>
        <dbReference type="EMBL" id="BBO74497.1"/>
    </source>
</evidence>
<keyword evidence="2 5" id="KW-0808">Transferase</keyword>
<dbReference type="AlphaFoldDB" id="A0A5K7ZE57"/>
<dbReference type="Pfam" id="PF00108">
    <property type="entry name" value="Thiolase_N"/>
    <property type="match status" value="1"/>
</dbReference>
<feature type="domain" description="Thiolase N-terminal" evidence="6">
    <location>
        <begin position="24"/>
        <end position="261"/>
    </location>
</feature>
<gene>
    <name evidence="8" type="ORF">DSCW_19140</name>
</gene>
<protein>
    <submittedName>
        <fullName evidence="8">Acetyl-CoA acetyltransferase</fullName>
    </submittedName>
</protein>
<dbReference type="EMBL" id="AP021875">
    <property type="protein sequence ID" value="BBO74497.1"/>
    <property type="molecule type" value="Genomic_DNA"/>
</dbReference>
<evidence type="ECO:0000259" key="7">
    <source>
        <dbReference type="Pfam" id="PF02803"/>
    </source>
</evidence>
<dbReference type="GO" id="GO:0003988">
    <property type="term" value="F:acetyl-CoA C-acyltransferase activity"/>
    <property type="evidence" value="ECO:0007669"/>
    <property type="project" value="UniProtKB-ARBA"/>
</dbReference>
<dbReference type="InterPro" id="IPR016039">
    <property type="entry name" value="Thiolase-like"/>
</dbReference>
<name>A0A5K7ZE57_9BACT</name>
<evidence type="ECO:0000256" key="1">
    <source>
        <dbReference type="ARBA" id="ARBA00010982"/>
    </source>
</evidence>
<dbReference type="NCBIfam" id="TIGR01930">
    <property type="entry name" value="AcCoA-C-Actrans"/>
    <property type="match status" value="1"/>
</dbReference>
<dbReference type="InterPro" id="IPR002155">
    <property type="entry name" value="Thiolase"/>
</dbReference>
<feature type="active site" description="Acyl-thioester intermediate" evidence="4">
    <location>
        <position position="97"/>
    </location>
</feature>
<evidence type="ECO:0000256" key="3">
    <source>
        <dbReference type="ARBA" id="ARBA00023315"/>
    </source>
</evidence>
<dbReference type="InterPro" id="IPR020613">
    <property type="entry name" value="Thiolase_CS"/>
</dbReference>
<evidence type="ECO:0000256" key="5">
    <source>
        <dbReference type="RuleBase" id="RU003557"/>
    </source>
</evidence>
<dbReference type="SUPFAM" id="SSF53901">
    <property type="entry name" value="Thiolase-like"/>
    <property type="match status" value="2"/>
</dbReference>
<dbReference type="CDD" id="cd00751">
    <property type="entry name" value="thiolase"/>
    <property type="match status" value="1"/>
</dbReference>
<keyword evidence="3 5" id="KW-0012">Acyltransferase</keyword>
<dbReference type="Proteomes" id="UP000427769">
    <property type="component" value="Chromosome"/>
</dbReference>
<dbReference type="InterPro" id="IPR020617">
    <property type="entry name" value="Thiolase_C"/>
</dbReference>
<dbReference type="PIRSF" id="PIRSF000429">
    <property type="entry name" value="Ac-CoA_Ac_transf"/>
    <property type="match status" value="1"/>
</dbReference>
<sequence length="394" mass="42275">MQDCYLIDAVRTGRGRLSRPKKGFIGEFAEIHPTSLGAMLVDAILGRNPSVPPEKVEDLIYSTTIAVKEQAQDIARWIVLASKLPVTTSGVHLNRFCSGSLQASAFANASIRVGDYDVVLAGGGEHMNRVPLGSDRNDPARLAITDAIREKYKIVPQGMSAEIISEKYGISQEEINAFSVRSQQKAHAATEAGKFKNEIIPIAYTDQDGNPQVLDRDSNIKPGTTAEKINALPRPFKEGGVIHAAASSGICDGSSMALWVSGDAAKEFGLKPRARILSNANWGVNPTEMLDGVIPGTRLALKRAGLTLDQIDRFEINEAFASVPLAWMKTLGIPEEKVNVNGGAIAMGHPLGATGGILLATMLNELEREDLRYGLITLCAAQGMSGTMIIERLS</sequence>
<reference evidence="8 9" key="1">
    <citation type="submission" date="2019-11" db="EMBL/GenBank/DDBJ databases">
        <title>Comparative genomics of hydrocarbon-degrading Desulfosarcina strains.</title>
        <authorList>
            <person name="Watanabe M."/>
            <person name="Kojima H."/>
            <person name="Fukui M."/>
        </authorList>
    </citation>
    <scope>NUCLEOTIDE SEQUENCE [LARGE SCALE GENOMIC DNA]</scope>
    <source>
        <strain evidence="8 9">PP31</strain>
    </source>
</reference>
<dbReference type="Pfam" id="PF02803">
    <property type="entry name" value="Thiolase_C"/>
    <property type="match status" value="1"/>
</dbReference>
<dbReference type="PANTHER" id="PTHR43365:SF1">
    <property type="entry name" value="ACETYL-COA C-ACYLTRANSFERASE"/>
    <property type="match status" value="1"/>
</dbReference>
<evidence type="ECO:0000313" key="9">
    <source>
        <dbReference type="Proteomes" id="UP000427769"/>
    </source>
</evidence>
<dbReference type="OrthoDB" id="4565318at2"/>